<keyword evidence="1" id="KW-1133">Transmembrane helix</keyword>
<dbReference type="AlphaFoldDB" id="K1Z5G9"/>
<evidence type="ECO:0000313" key="2">
    <source>
        <dbReference type="EMBL" id="EKD44737.1"/>
    </source>
</evidence>
<proteinExistence type="predicted"/>
<feature type="transmembrane region" description="Helical" evidence="1">
    <location>
        <begin position="7"/>
        <end position="29"/>
    </location>
</feature>
<accession>K1Z5G9</accession>
<reference evidence="2" key="1">
    <citation type="journal article" date="2012" name="Science">
        <title>Fermentation, hydrogen, and sulfur metabolism in multiple uncultivated bacterial phyla.</title>
        <authorList>
            <person name="Wrighton K.C."/>
            <person name="Thomas B.C."/>
            <person name="Sharon I."/>
            <person name="Miller C.S."/>
            <person name="Castelle C.J."/>
            <person name="VerBerkmoes N.C."/>
            <person name="Wilkins M.J."/>
            <person name="Hettich R.L."/>
            <person name="Lipton M.S."/>
            <person name="Williams K.H."/>
            <person name="Long P.E."/>
            <person name="Banfield J.F."/>
        </authorList>
    </citation>
    <scope>NUCLEOTIDE SEQUENCE [LARGE SCALE GENOMIC DNA]</scope>
</reference>
<keyword evidence="1" id="KW-0472">Membrane</keyword>
<gene>
    <name evidence="2" type="ORF">ACD_71C00024G0001</name>
</gene>
<name>K1Z5G9_9BACT</name>
<protein>
    <submittedName>
        <fullName evidence="2">Uncharacterized protein</fullName>
    </submittedName>
</protein>
<keyword evidence="1" id="KW-0812">Transmembrane</keyword>
<comment type="caution">
    <text evidence="2">The sequence shown here is derived from an EMBL/GenBank/DDBJ whole genome shotgun (WGS) entry which is preliminary data.</text>
</comment>
<dbReference type="EMBL" id="AMFJ01028755">
    <property type="protein sequence ID" value="EKD44737.1"/>
    <property type="molecule type" value="Genomic_DNA"/>
</dbReference>
<sequence>MKTPKSLYSRLALITSVTLVVGYFVVYAWTTLDPADAGPTKTLTATLMQGIVNNINDLNTRVSNFSFSSGNVGIGTVSPGQKLSVSGTIESTSGGFKFPNGSTQTIAFDFAQCRKLSGSVLLQDWANIPTGSCDRWNYWSCSKTFSCTAGTEYLVSYSLGTSVPYWAWATPPTAASPLPVNIDTYYWVRSGDNAVQINVWSFDYWNNSASCATAPTWGCGAVTIDYICCPK</sequence>
<organism evidence="2">
    <name type="scientific">uncultured bacterium</name>
    <name type="common">gcode 4</name>
    <dbReference type="NCBI Taxonomy" id="1234023"/>
    <lineage>
        <taxon>Bacteria</taxon>
        <taxon>environmental samples</taxon>
    </lineage>
</organism>
<evidence type="ECO:0000256" key="1">
    <source>
        <dbReference type="SAM" id="Phobius"/>
    </source>
</evidence>